<dbReference type="InterPro" id="IPR029058">
    <property type="entry name" value="AB_hydrolase_fold"/>
</dbReference>
<protein>
    <submittedName>
        <fullName evidence="3">Peptidase S10</fullName>
    </submittedName>
</protein>
<feature type="compositionally biased region" description="Low complexity" evidence="1">
    <location>
        <begin position="72"/>
        <end position="81"/>
    </location>
</feature>
<dbReference type="Gene3D" id="3.40.50.1820">
    <property type="entry name" value="alpha/beta hydrolase"/>
    <property type="match status" value="1"/>
</dbReference>
<comment type="caution">
    <text evidence="3">The sequence shown here is derived from an EMBL/GenBank/DDBJ whole genome shotgun (WGS) entry which is preliminary data.</text>
</comment>
<dbReference type="GO" id="GO:0004185">
    <property type="term" value="F:serine-type carboxypeptidase activity"/>
    <property type="evidence" value="ECO:0007669"/>
    <property type="project" value="InterPro"/>
</dbReference>
<organism evidence="3 4">
    <name type="scientific">Trinickia symbiotica</name>
    <dbReference type="NCBI Taxonomy" id="863227"/>
    <lineage>
        <taxon>Bacteria</taxon>
        <taxon>Pseudomonadati</taxon>
        <taxon>Pseudomonadota</taxon>
        <taxon>Betaproteobacteria</taxon>
        <taxon>Burkholderiales</taxon>
        <taxon>Burkholderiaceae</taxon>
        <taxon>Trinickia</taxon>
    </lineage>
</organism>
<evidence type="ECO:0000313" key="4">
    <source>
        <dbReference type="Proteomes" id="UP000240638"/>
    </source>
</evidence>
<dbReference type="Proteomes" id="UP000240638">
    <property type="component" value="Unassembled WGS sequence"/>
</dbReference>
<dbReference type="SUPFAM" id="SSF53474">
    <property type="entry name" value="alpha/beta-Hydrolases"/>
    <property type="match status" value="1"/>
</dbReference>
<dbReference type="EMBL" id="PYUC01000006">
    <property type="protein sequence ID" value="PTB20259.1"/>
    <property type="molecule type" value="Genomic_DNA"/>
</dbReference>
<evidence type="ECO:0000256" key="2">
    <source>
        <dbReference type="SAM" id="SignalP"/>
    </source>
</evidence>
<proteinExistence type="predicted"/>
<gene>
    <name evidence="3" type="ORF">C9I57_14410</name>
</gene>
<dbReference type="GO" id="GO:0006508">
    <property type="term" value="P:proteolysis"/>
    <property type="evidence" value="ECO:0007669"/>
    <property type="project" value="InterPro"/>
</dbReference>
<dbReference type="AlphaFoldDB" id="A0A2T3XUR0"/>
<reference evidence="3 4" key="1">
    <citation type="submission" date="2018-03" db="EMBL/GenBank/DDBJ databases">
        <title>Whole genome analyses suggest that Burkholderia sensu lato contains two further novel genera in the rhizoxinica-symbiotica group Mycetohabitans gen. nov., and Trinickia gen. nov.: implications for the evolution of diazotrophy and nodulation in the Burkholderiaceae.</title>
        <authorList>
            <person name="Estrada De Los Santos P."/>
            <person name="Palmer M."/>
            <person name="Chavez-Ramirez B."/>
            <person name="Steenkamp E.T."/>
            <person name="Hirsch A.M."/>
            <person name="Manyaka P."/>
            <person name="Maluk M."/>
            <person name="Lafos M."/>
            <person name="Crook M."/>
            <person name="Gross E."/>
            <person name="Simon M.F."/>
            <person name="Bueno Dos Reis Junior F."/>
            <person name="Poole P.S."/>
            <person name="Venter S.N."/>
            <person name="James E.K."/>
        </authorList>
    </citation>
    <scope>NUCLEOTIDE SEQUENCE [LARGE SCALE GENOMIC DNA]</scope>
    <source>
        <strain evidence="3 4">JPY-366</strain>
    </source>
</reference>
<name>A0A2T3XUR0_9BURK</name>
<dbReference type="InterPro" id="IPR001563">
    <property type="entry name" value="Peptidase_S10"/>
</dbReference>
<evidence type="ECO:0000256" key="1">
    <source>
        <dbReference type="SAM" id="MobiDB-lite"/>
    </source>
</evidence>
<keyword evidence="2" id="KW-0732">Signal</keyword>
<dbReference type="Pfam" id="PF00450">
    <property type="entry name" value="Peptidase_S10"/>
    <property type="match status" value="1"/>
</dbReference>
<accession>A0A2T3XUR0</accession>
<feature type="signal peptide" evidence="2">
    <location>
        <begin position="1"/>
        <end position="46"/>
    </location>
</feature>
<evidence type="ECO:0000313" key="3">
    <source>
        <dbReference type="EMBL" id="PTB20259.1"/>
    </source>
</evidence>
<dbReference type="RefSeq" id="WP_107151333.1">
    <property type="nucleotide sequence ID" value="NZ_PYUC01000006.1"/>
</dbReference>
<feature type="chain" id="PRO_5015737803" evidence="2">
    <location>
        <begin position="47"/>
        <end position="561"/>
    </location>
</feature>
<sequence length="561" mass="61123">MRLRLADMLCNDRATRAARTLSSRSLPSCLALVFALSCVASSSAWADDADETEAAAPASAVAHAAAAPSPTASAASAVKAEPAPRETSSVTEHTIRIDGRRIDYRATAGTLVIENAKGEPDASMFYVAYTAHAKDTARRPITFLFNGGPGAGSIFLLMGSVGPVRVRTKTPAPTLPAPYVLGDNRDSLLDKTDLVFIDAVGTGFSRPLGPATAAKRFYSVDGDLDAFSRFIERYLSVNDRWNSPKYLIGESYGTARAAMLAYRLGQQNIALNGVVLLSSVLNANSRMPGYDLMSIRYLPSFAAAAWYHDKLPSPKPSDLPAFLDEVRAFAIGPYAAALAKGDALPDGERDAIAAQVARYTGLDERYVIASHLRIRPSRFRKQLLRGEPRGVGRYDARVIGIEADDVSETPDFDASERYIVSAFDAAFHDHLARDLHYVAPTPYRVFSDTVLEAWQWKHRQSWGETLELPYAAGDLAEAMRQNPSLRVLSCNGYYDLATPFFGTEYDLAHMGLEPSLRAHIQVKHYASGHMVYLDDDALHAWKRDLANFYDAGANSGEALAK</sequence>
<feature type="region of interest" description="Disordered" evidence="1">
    <location>
        <begin position="72"/>
        <end position="92"/>
    </location>
</feature>